<dbReference type="InterPro" id="IPR008030">
    <property type="entry name" value="NmrA-like"/>
</dbReference>
<comment type="similarity">
    <text evidence="1">Belongs to the NmrA-type oxidoreductase family.</text>
</comment>
<dbReference type="EMBL" id="CP047045">
    <property type="protein sequence ID" value="QGZ96222.1"/>
    <property type="molecule type" value="Genomic_DNA"/>
</dbReference>
<dbReference type="AlphaFoldDB" id="A0A6I6MX67"/>
<name>A0A6I6MX67_9CAUL</name>
<dbReference type="Proteomes" id="UP000431269">
    <property type="component" value="Chromosome"/>
</dbReference>
<proteinExistence type="inferred from homology"/>
<reference evidence="5" key="1">
    <citation type="submission" date="2019-12" db="EMBL/GenBank/DDBJ databases">
        <title>Complete genome of Terracaulis silvestris 0127_4.</title>
        <authorList>
            <person name="Vieira S."/>
            <person name="Riedel T."/>
            <person name="Sproer C."/>
            <person name="Pascual J."/>
            <person name="Boedeker C."/>
            <person name="Overmann J."/>
        </authorList>
    </citation>
    <scope>NUCLEOTIDE SEQUENCE [LARGE SCALE GENOMIC DNA]</scope>
    <source>
        <strain evidence="5">0127_4</strain>
    </source>
</reference>
<keyword evidence="4" id="KW-0560">Oxidoreductase</keyword>
<sequence>MTTARVLVTGATGAQGGAVARALLANGMRVRALVRNASSPGAQALVGAGVELVEGSFDDADSLAAAAGGADAIFSVQLYNPGSASTERIHAQALIEAGLAASVRTFVQTSVSGVDDRNTWRGAQWDDVYWDNKAAVEDMALGAGFAATIVLRPAFMMENFASPKVERMFPELSERRIVSAICEDTPLALVAADDIGSAVAAAIAKPSRFSGGALELAGDVLTLPQVAALLTAASGTPVVAETKSPDAEIARGRSAGWVLSQQWLNEFGYPARPSHMEEIGLQPTPFSRWLQGRQASPMR</sequence>
<protein>
    <submittedName>
        <fullName evidence="4">NAD(P)H azoreductase</fullName>
        <ecNumber evidence="4">1.7.-.-</ecNumber>
    </submittedName>
</protein>
<keyword evidence="2" id="KW-0521">NADP</keyword>
<dbReference type="Gene3D" id="3.90.25.10">
    <property type="entry name" value="UDP-galactose 4-epimerase, domain 1"/>
    <property type="match status" value="1"/>
</dbReference>
<feature type="domain" description="NmrA-like" evidence="3">
    <location>
        <begin position="3"/>
        <end position="241"/>
    </location>
</feature>
<organism evidence="4 5">
    <name type="scientific">Terricaulis silvestris</name>
    <dbReference type="NCBI Taxonomy" id="2686094"/>
    <lineage>
        <taxon>Bacteria</taxon>
        <taxon>Pseudomonadati</taxon>
        <taxon>Pseudomonadota</taxon>
        <taxon>Alphaproteobacteria</taxon>
        <taxon>Caulobacterales</taxon>
        <taxon>Caulobacteraceae</taxon>
        <taxon>Terricaulis</taxon>
    </lineage>
</organism>
<dbReference type="Gene3D" id="3.40.50.720">
    <property type="entry name" value="NAD(P)-binding Rossmann-like Domain"/>
    <property type="match status" value="1"/>
</dbReference>
<dbReference type="InterPro" id="IPR051164">
    <property type="entry name" value="NmrA-like_oxidored"/>
</dbReference>
<evidence type="ECO:0000256" key="2">
    <source>
        <dbReference type="ARBA" id="ARBA00022857"/>
    </source>
</evidence>
<keyword evidence="5" id="KW-1185">Reference proteome</keyword>
<gene>
    <name evidence="4" type="primary">azoB</name>
    <name evidence="4" type="ORF">DSM104635_03080</name>
</gene>
<dbReference type="EC" id="1.7.-.-" evidence="4"/>
<dbReference type="PANTHER" id="PTHR42748">
    <property type="entry name" value="NITROGEN METABOLITE REPRESSION PROTEIN NMRA FAMILY MEMBER"/>
    <property type="match status" value="1"/>
</dbReference>
<evidence type="ECO:0000313" key="4">
    <source>
        <dbReference type="EMBL" id="QGZ96222.1"/>
    </source>
</evidence>
<dbReference type="InterPro" id="IPR036291">
    <property type="entry name" value="NAD(P)-bd_dom_sf"/>
</dbReference>
<dbReference type="SUPFAM" id="SSF51735">
    <property type="entry name" value="NAD(P)-binding Rossmann-fold domains"/>
    <property type="match status" value="1"/>
</dbReference>
<dbReference type="KEGG" id="tsv:DSM104635_03080"/>
<evidence type="ECO:0000313" key="5">
    <source>
        <dbReference type="Proteomes" id="UP000431269"/>
    </source>
</evidence>
<accession>A0A6I6MX67</accession>
<evidence type="ECO:0000259" key="3">
    <source>
        <dbReference type="Pfam" id="PF05368"/>
    </source>
</evidence>
<evidence type="ECO:0000256" key="1">
    <source>
        <dbReference type="ARBA" id="ARBA00006328"/>
    </source>
</evidence>
<dbReference type="PANTHER" id="PTHR42748:SF7">
    <property type="entry name" value="NMRA LIKE REDOX SENSOR 1-RELATED"/>
    <property type="match status" value="1"/>
</dbReference>
<dbReference type="GO" id="GO:0016491">
    <property type="term" value="F:oxidoreductase activity"/>
    <property type="evidence" value="ECO:0007669"/>
    <property type="project" value="UniProtKB-KW"/>
</dbReference>
<dbReference type="RefSeq" id="WP_158767026.1">
    <property type="nucleotide sequence ID" value="NZ_CP047045.1"/>
</dbReference>
<dbReference type="Pfam" id="PF05368">
    <property type="entry name" value="NmrA"/>
    <property type="match status" value="1"/>
</dbReference>